<evidence type="ECO:0000313" key="8">
    <source>
        <dbReference type="Proteomes" id="UP001592528"/>
    </source>
</evidence>
<name>A0ABV6UHA9_9ACTN</name>
<dbReference type="PANTHER" id="PTHR31308:SF3">
    <property type="entry name" value="ENDOGLYCOCERAMIDASE"/>
    <property type="match status" value="1"/>
</dbReference>
<keyword evidence="8" id="KW-1185">Reference proteome</keyword>
<reference evidence="7 8" key="1">
    <citation type="submission" date="2024-09" db="EMBL/GenBank/DDBJ databases">
        <authorList>
            <person name="Lee S.D."/>
        </authorList>
    </citation>
    <scope>NUCLEOTIDE SEQUENCE [LARGE SCALE GENOMIC DNA]</scope>
    <source>
        <strain evidence="7 8">N1-5</strain>
    </source>
</reference>
<dbReference type="InterPro" id="IPR001547">
    <property type="entry name" value="Glyco_hydro_5"/>
</dbReference>
<keyword evidence="3 4" id="KW-0326">Glycosidase</keyword>
<dbReference type="RefSeq" id="WP_198037529.1">
    <property type="nucleotide sequence ID" value="NZ_JBHEZZ010000003.1"/>
</dbReference>
<dbReference type="Pfam" id="PF00150">
    <property type="entry name" value="Cellulase"/>
    <property type="match status" value="1"/>
</dbReference>
<accession>A0ABV6UHA9</accession>
<dbReference type="Pfam" id="PF18564">
    <property type="entry name" value="Glyco_hydro_5_C"/>
    <property type="match status" value="1"/>
</dbReference>
<evidence type="ECO:0000256" key="3">
    <source>
        <dbReference type="ARBA" id="ARBA00023295"/>
    </source>
</evidence>
<organism evidence="7 8">
    <name type="scientific">Streptacidiphilus cavernicola</name>
    <dbReference type="NCBI Taxonomy" id="3342716"/>
    <lineage>
        <taxon>Bacteria</taxon>
        <taxon>Bacillati</taxon>
        <taxon>Actinomycetota</taxon>
        <taxon>Actinomycetes</taxon>
        <taxon>Kitasatosporales</taxon>
        <taxon>Streptomycetaceae</taxon>
        <taxon>Streptacidiphilus</taxon>
    </lineage>
</organism>
<proteinExistence type="inferred from homology"/>
<evidence type="ECO:0000313" key="7">
    <source>
        <dbReference type="EMBL" id="MFC1400844.1"/>
    </source>
</evidence>
<comment type="caution">
    <text evidence="7">The sequence shown here is derived from an EMBL/GenBank/DDBJ whole genome shotgun (WGS) entry which is preliminary data.</text>
</comment>
<keyword evidence="2 4" id="KW-0378">Hydrolase</keyword>
<dbReference type="Gene3D" id="3.20.20.80">
    <property type="entry name" value="Glycosidases"/>
    <property type="match status" value="1"/>
</dbReference>
<dbReference type="InterPro" id="IPR013780">
    <property type="entry name" value="Glyco_hydro_b"/>
</dbReference>
<evidence type="ECO:0000256" key="2">
    <source>
        <dbReference type="ARBA" id="ARBA00022801"/>
    </source>
</evidence>
<feature type="domain" description="Glycoside hydrolase family 5" evidence="5">
    <location>
        <begin position="34"/>
        <end position="362"/>
    </location>
</feature>
<protein>
    <submittedName>
        <fullName evidence="7">Cellulase family glycosylhydrolase</fullName>
    </submittedName>
</protein>
<dbReference type="InterPro" id="IPR017853">
    <property type="entry name" value="GH"/>
</dbReference>
<evidence type="ECO:0000256" key="4">
    <source>
        <dbReference type="RuleBase" id="RU361153"/>
    </source>
</evidence>
<dbReference type="SUPFAM" id="SSF51445">
    <property type="entry name" value="(Trans)glycosidases"/>
    <property type="match status" value="1"/>
</dbReference>
<dbReference type="InterPro" id="IPR041036">
    <property type="entry name" value="GH5_C"/>
</dbReference>
<evidence type="ECO:0000259" key="5">
    <source>
        <dbReference type="Pfam" id="PF00150"/>
    </source>
</evidence>
<gene>
    <name evidence="7" type="ORF">ACEZDJ_06060</name>
</gene>
<evidence type="ECO:0000259" key="6">
    <source>
        <dbReference type="Pfam" id="PF18564"/>
    </source>
</evidence>
<dbReference type="Gene3D" id="2.60.40.1180">
    <property type="entry name" value="Golgi alpha-mannosidase II"/>
    <property type="match status" value="1"/>
</dbReference>
<dbReference type="Proteomes" id="UP001592528">
    <property type="component" value="Unassembled WGS sequence"/>
</dbReference>
<evidence type="ECO:0000256" key="1">
    <source>
        <dbReference type="ARBA" id="ARBA00005641"/>
    </source>
</evidence>
<sequence length="480" mass="52140">MNLVVLACAIGLLGAVGAKPSGHGAWQERFITDSQGRALILYGLNTSSSSKYSADGMPWIKQADVAAEYNTLGTDFVRYLIQWSDVEPEPGVYDDHYLAEVRQRIGWYQAQGYQVLLDMHQDVYGAAVGGNGAPGWATDSGGLAATVQSPWEMTYVQPGVTHAYDEFWGTRTDHPEYQQQYVAAWTHVASYFARNNTVLGYDLMNEPWGGSVQGPAFETGPLAHLYQNAIDAIRTVDPNHWIFVEPEAATTNYGLPSALPKLDDPRTATPGAEARIGYAPHLYPAPIDSGGTYSGTDQYLTDRTLASWQTQVQRTAARMDAPVLMGEWGLDATQDGAHLYVDHIQTLLDTMMIGSAYWSSDPGSWSPWKAPGKPSDIADVLATAYPRAIAGQPVDFSYDKSTLELTMDWNDKAGVTGSTDVYLPPGDFPDGGDVQLNGDYKAKWDASRHILSLTVKATPGVTHHLVITPTVPGVNESSIG</sequence>
<dbReference type="EMBL" id="JBHEZZ010000003">
    <property type="protein sequence ID" value="MFC1400844.1"/>
    <property type="molecule type" value="Genomic_DNA"/>
</dbReference>
<dbReference type="PANTHER" id="PTHR31308">
    <property type="match status" value="1"/>
</dbReference>
<feature type="domain" description="Glycoside hydrolase family 5 C-terminal" evidence="6">
    <location>
        <begin position="384"/>
        <end position="467"/>
    </location>
</feature>
<comment type="similarity">
    <text evidence="1 4">Belongs to the glycosyl hydrolase 5 (cellulase A) family.</text>
</comment>
<dbReference type="InterPro" id="IPR052066">
    <property type="entry name" value="Glycosphingolipid_Hydrolases"/>
</dbReference>